<dbReference type="GO" id="GO:0043565">
    <property type="term" value="F:sequence-specific DNA binding"/>
    <property type="evidence" value="ECO:0007669"/>
    <property type="project" value="InterPro"/>
</dbReference>
<dbReference type="Proteomes" id="UP000297273">
    <property type="component" value="Unassembled WGS sequence"/>
</dbReference>
<evidence type="ECO:0000313" key="8">
    <source>
        <dbReference type="Proteomes" id="UP000297946"/>
    </source>
</evidence>
<reference evidence="7 8" key="2">
    <citation type="journal article" date="2019" name="PLoS Negl. Trop. Dis.">
        <title>Revisiting the worldwide diversity of Leptospira species in the environment.</title>
        <authorList>
            <person name="Vincent A.T."/>
            <person name="Schiettekatte O."/>
            <person name="Bourhy P."/>
            <person name="Veyrier F.J."/>
            <person name="Picardeau M."/>
        </authorList>
    </citation>
    <scope>NUCLEOTIDE SEQUENCE [LARGE SCALE GENOMIC DNA]</scope>
    <source>
        <strain evidence="7">201702690</strain>
        <strain evidence="5 8">SSW18</strain>
    </source>
</reference>
<keyword evidence="3" id="KW-0804">Transcription</keyword>
<dbReference type="InterPro" id="IPR009057">
    <property type="entry name" value="Homeodomain-like_sf"/>
</dbReference>
<dbReference type="InterPro" id="IPR020449">
    <property type="entry name" value="Tscrpt_reg_AraC-type_HTH"/>
</dbReference>
<dbReference type="Proteomes" id="UP000297946">
    <property type="component" value="Unassembled WGS sequence"/>
</dbReference>
<dbReference type="PRINTS" id="PR00032">
    <property type="entry name" value="HTHARAC"/>
</dbReference>
<dbReference type="GO" id="GO:0003700">
    <property type="term" value="F:DNA-binding transcription factor activity"/>
    <property type="evidence" value="ECO:0007669"/>
    <property type="project" value="InterPro"/>
</dbReference>
<evidence type="ECO:0000256" key="2">
    <source>
        <dbReference type="ARBA" id="ARBA00023125"/>
    </source>
</evidence>
<dbReference type="EMBL" id="RQGC01000008">
    <property type="protein sequence ID" value="TGL40261.1"/>
    <property type="molecule type" value="Genomic_DNA"/>
</dbReference>
<dbReference type="Gene3D" id="1.10.10.60">
    <property type="entry name" value="Homeodomain-like"/>
    <property type="match status" value="1"/>
</dbReference>
<keyword evidence="1" id="KW-0805">Transcription regulation</keyword>
<dbReference type="InterPro" id="IPR054015">
    <property type="entry name" value="ExsA-like_N"/>
</dbReference>
<dbReference type="AlphaFoldDB" id="A0A5F1ZRG7"/>
<dbReference type="EMBL" id="RQER01000004">
    <property type="protein sequence ID" value="TGK02538.1"/>
    <property type="molecule type" value="Genomic_DNA"/>
</dbReference>
<evidence type="ECO:0000313" key="6">
    <source>
        <dbReference type="EMBL" id="TGL40261.1"/>
    </source>
</evidence>
<evidence type="ECO:0000256" key="1">
    <source>
        <dbReference type="ARBA" id="ARBA00023015"/>
    </source>
</evidence>
<dbReference type="SMART" id="SM00342">
    <property type="entry name" value="HTH_ARAC"/>
    <property type="match status" value="1"/>
</dbReference>
<dbReference type="OrthoDB" id="320050at2"/>
<evidence type="ECO:0000259" key="4">
    <source>
        <dbReference type="PROSITE" id="PS01124"/>
    </source>
</evidence>
<dbReference type="PROSITE" id="PS00041">
    <property type="entry name" value="HTH_ARAC_FAMILY_1"/>
    <property type="match status" value="1"/>
</dbReference>
<dbReference type="Pfam" id="PF12833">
    <property type="entry name" value="HTH_18"/>
    <property type="match status" value="1"/>
</dbReference>
<dbReference type="PANTHER" id="PTHR43280:SF2">
    <property type="entry name" value="HTH-TYPE TRANSCRIPTIONAL REGULATOR EXSA"/>
    <property type="match status" value="1"/>
</dbReference>
<proteinExistence type="predicted"/>
<dbReference type="InterPro" id="IPR018062">
    <property type="entry name" value="HTH_AraC-typ_CS"/>
</dbReference>
<gene>
    <name evidence="5" type="ORF">EHO57_04180</name>
    <name evidence="6" type="ORF">EHQ53_13935</name>
</gene>
<evidence type="ECO:0000313" key="7">
    <source>
        <dbReference type="Proteomes" id="UP000297273"/>
    </source>
</evidence>
<name>A0A5F1ZRG7_9LEPT</name>
<protein>
    <submittedName>
        <fullName evidence="5">AraC family transcriptional regulator</fullName>
    </submittedName>
</protein>
<comment type="caution">
    <text evidence="5">The sequence shown here is derived from an EMBL/GenBank/DDBJ whole genome shotgun (WGS) entry which is preliminary data.</text>
</comment>
<reference evidence="6" key="1">
    <citation type="submission" date="2018-10" db="EMBL/GenBank/DDBJ databases">
        <authorList>
            <person name="Vincent A.T."/>
            <person name="Schiettekatte O."/>
            <person name="Bourhy P."/>
            <person name="Veyrier F.J."/>
            <person name="Picardeau M."/>
        </authorList>
    </citation>
    <scope>NUCLEOTIDE SEQUENCE</scope>
    <source>
        <strain evidence="6">201702690</strain>
    </source>
</reference>
<dbReference type="InterPro" id="IPR018060">
    <property type="entry name" value="HTH_AraC"/>
</dbReference>
<dbReference type="SUPFAM" id="SSF46689">
    <property type="entry name" value="Homeodomain-like"/>
    <property type="match status" value="2"/>
</dbReference>
<dbReference type="PANTHER" id="PTHR43280">
    <property type="entry name" value="ARAC-FAMILY TRANSCRIPTIONAL REGULATOR"/>
    <property type="match status" value="1"/>
</dbReference>
<accession>A0A5F1ZRG7</accession>
<dbReference type="Pfam" id="PF22200">
    <property type="entry name" value="ExsA_N"/>
    <property type="match status" value="1"/>
</dbReference>
<feature type="domain" description="HTH araC/xylS-type" evidence="4">
    <location>
        <begin position="205"/>
        <end position="303"/>
    </location>
</feature>
<organism evidence="5 8">
    <name type="scientific">Leptospira langatensis</name>
    <dbReference type="NCBI Taxonomy" id="2484983"/>
    <lineage>
        <taxon>Bacteria</taxon>
        <taxon>Pseudomonadati</taxon>
        <taxon>Spirochaetota</taxon>
        <taxon>Spirochaetia</taxon>
        <taxon>Leptospirales</taxon>
        <taxon>Leptospiraceae</taxon>
        <taxon>Leptospira</taxon>
    </lineage>
</organism>
<dbReference type="PROSITE" id="PS01124">
    <property type="entry name" value="HTH_ARAC_FAMILY_2"/>
    <property type="match status" value="1"/>
</dbReference>
<evidence type="ECO:0000313" key="5">
    <source>
        <dbReference type="EMBL" id="TGK02538.1"/>
    </source>
</evidence>
<keyword evidence="7" id="KW-1185">Reference proteome</keyword>
<sequence>MKIDKPLIQSRTPSSLKIVPNILLSMPNVETIAFGKKSNSAIVYKKVTELLPDQEVFSRAASLTIVCRGTKRVTSYDGDFFEIREGEAVFLPPDLYMISDLLPVKGGGDFESYLFFFPDTIIEEFLTTKKIRLSSGEPADIFRLHYGTGLKLYAENLKPLFQSVSPRTEDLLRIKLLEALQIASSSDKTGTFFDWLFQVTQNKHRDLKTFMEKNFDKRLSIEDYSILTGRSISSFQRDFKKIYGLSPKKWLTIQRMKKAKELLENGGASVTDVALSIGYENISHFIRAFQEQYEVTPGEFLKKEIRVR</sequence>
<evidence type="ECO:0000256" key="3">
    <source>
        <dbReference type="ARBA" id="ARBA00023163"/>
    </source>
</evidence>
<keyword evidence="2" id="KW-0238">DNA-binding</keyword>